<evidence type="ECO:0000256" key="3">
    <source>
        <dbReference type="ARBA" id="ARBA00022840"/>
    </source>
</evidence>
<dbReference type="InterPro" id="IPR004491">
    <property type="entry name" value="HslU"/>
</dbReference>
<dbReference type="InterPro" id="IPR050052">
    <property type="entry name" value="ATP-dep_Clp_protease_ClpX"/>
</dbReference>
<dbReference type="InterPro" id="IPR019489">
    <property type="entry name" value="Clp_ATPase_C"/>
</dbReference>
<dbReference type="SUPFAM" id="SSF52540">
    <property type="entry name" value="P-loop containing nucleoside triphosphate hydrolases"/>
    <property type="match status" value="1"/>
</dbReference>
<comment type="similarity">
    <text evidence="1">Belongs to the ClpX chaperone family. HslU subfamily.</text>
</comment>
<feature type="region of interest" description="Disordered" evidence="5">
    <location>
        <begin position="48"/>
        <end position="82"/>
    </location>
</feature>
<feature type="region of interest" description="Disordered" evidence="5">
    <location>
        <begin position="550"/>
        <end position="627"/>
    </location>
</feature>
<gene>
    <name evidence="8" type="primary">PLEST006276</name>
    <name evidence="8" type="ORF">PLESTB_000913900</name>
</gene>
<keyword evidence="2" id="KW-0547">Nucleotide-binding</keyword>
<dbReference type="PANTHER" id="PTHR48102:SF3">
    <property type="entry name" value="ATP-DEPENDENT PROTEASE ATPASE SUBUNIT HSLU"/>
    <property type="match status" value="1"/>
</dbReference>
<feature type="compositionally biased region" description="Low complexity" evidence="5">
    <location>
        <begin position="615"/>
        <end position="627"/>
    </location>
</feature>
<dbReference type="InterPro" id="IPR003959">
    <property type="entry name" value="ATPase_AAA_core"/>
</dbReference>
<organism evidence="8 9">
    <name type="scientific">Pleodorina starrii</name>
    <dbReference type="NCBI Taxonomy" id="330485"/>
    <lineage>
        <taxon>Eukaryota</taxon>
        <taxon>Viridiplantae</taxon>
        <taxon>Chlorophyta</taxon>
        <taxon>core chlorophytes</taxon>
        <taxon>Chlorophyceae</taxon>
        <taxon>CS clade</taxon>
        <taxon>Chlamydomonadales</taxon>
        <taxon>Volvocaceae</taxon>
        <taxon>Pleodorina</taxon>
    </lineage>
</organism>
<dbReference type="GO" id="GO:0016887">
    <property type="term" value="F:ATP hydrolysis activity"/>
    <property type="evidence" value="ECO:0007669"/>
    <property type="project" value="InterPro"/>
</dbReference>
<keyword evidence="4" id="KW-0143">Chaperone</keyword>
<dbReference type="Gene3D" id="3.40.50.300">
    <property type="entry name" value="P-loop containing nucleotide triphosphate hydrolases"/>
    <property type="match status" value="2"/>
</dbReference>
<dbReference type="PANTHER" id="PTHR48102">
    <property type="entry name" value="ATP-DEPENDENT CLP PROTEASE ATP-BINDING SUBUNIT CLPX-LIKE, MITOCHONDRIAL-RELATED"/>
    <property type="match status" value="1"/>
</dbReference>
<dbReference type="GO" id="GO:0051603">
    <property type="term" value="P:proteolysis involved in protein catabolic process"/>
    <property type="evidence" value="ECO:0007669"/>
    <property type="project" value="TreeGrafter"/>
</dbReference>
<dbReference type="GO" id="GO:0005524">
    <property type="term" value="F:ATP binding"/>
    <property type="evidence" value="ECO:0007669"/>
    <property type="project" value="UniProtKB-KW"/>
</dbReference>
<name>A0A9W6BNJ5_9CHLO</name>
<reference evidence="8 9" key="1">
    <citation type="journal article" date="2023" name="Commun. Biol.">
        <title>Reorganization of the ancestral sex-determining regions during the evolution of trioecy in Pleodorina starrii.</title>
        <authorList>
            <person name="Takahashi K."/>
            <person name="Suzuki S."/>
            <person name="Kawai-Toyooka H."/>
            <person name="Yamamoto K."/>
            <person name="Hamaji T."/>
            <person name="Ootsuki R."/>
            <person name="Yamaguchi H."/>
            <person name="Kawachi M."/>
            <person name="Higashiyama T."/>
            <person name="Nozaki H."/>
        </authorList>
    </citation>
    <scope>NUCLEOTIDE SEQUENCE [LARGE SCALE GENOMIC DNA]</scope>
    <source>
        <strain evidence="8 9">NIES-4479</strain>
    </source>
</reference>
<dbReference type="Pfam" id="PF07724">
    <property type="entry name" value="AAA_2"/>
    <property type="match status" value="1"/>
</dbReference>
<feature type="domain" description="Clp ATPase C-terminal" evidence="7">
    <location>
        <begin position="466"/>
        <end position="563"/>
    </location>
</feature>
<accession>A0A9W6BNJ5</accession>
<dbReference type="InterPro" id="IPR003593">
    <property type="entry name" value="AAA+_ATPase"/>
</dbReference>
<feature type="compositionally biased region" description="Low complexity" evidence="5">
    <location>
        <begin position="560"/>
        <end position="600"/>
    </location>
</feature>
<dbReference type="AlphaFoldDB" id="A0A9W6BNJ5"/>
<feature type="domain" description="AAA+ ATPase" evidence="6">
    <location>
        <begin position="177"/>
        <end position="467"/>
    </location>
</feature>
<proteinExistence type="inferred from homology"/>
<dbReference type="NCBIfam" id="NF003544">
    <property type="entry name" value="PRK05201.1"/>
    <property type="match status" value="1"/>
</dbReference>
<evidence type="ECO:0000259" key="7">
    <source>
        <dbReference type="SMART" id="SM01086"/>
    </source>
</evidence>
<sequence length="656" mass="69681">MTASSSNRLLWRSGAGILQAFRALELAGITKSASSCVAGPVSTLPFPDAASAPASPQPLAPPGSTSAGKRHPATDPAPSGPACAARLPVLPFRSRAFSSGVVKPAQPSGGPILAVAGLPEGAGPDDDPHAHMTPKAVVELLDRYIIGQDDAKRAVAVAYRNRWRRKRVPAAIRDDIVPKNILLIGPTGCGKTEIARRLAKLANSPFVKVEATKFTEVGYHGRDVDTIIRDLLEAAIGLVRTRLRKQNEAALKAAVEERLLRALLQQEPLGSAGPGAGLEALRERLRKGELEDVFVEVDLTPPANGGSGRGGGVIDLGSGGGVPGGPVVINLERLMSGKRDVRTLRVREARPLLEDLVAEQMFPPEQLVKEAIAATEQDGIVFIDEIDKIVSGGRGERWRSGDPSSEGVQRDLLPIIEGSVVSTKHGNVNTDHILFICAGAFHSVKPSDLMAELQGRLPIRVELKPLTRHDFYRILTEPEYNLIKQQQVLLAAEGVDLEFTPEALSELTRVAEEVNRTLDNIGARRLHAVLERVVEEVSFSAPELVAAARREAQQREQEEQQTAAAAAAAATETGGLGSGEAASSPSSSGAAAVSAGPKAGAGDEERQQQEGGRGVQAQGQGQGSQQPRVKYVIDKAHVDRCLSALLQKQDLTRYIL</sequence>
<dbReference type="SMART" id="SM01086">
    <property type="entry name" value="ClpB_D2-small"/>
    <property type="match status" value="1"/>
</dbReference>
<dbReference type="EMBL" id="BRXU01000011">
    <property type="protein sequence ID" value="GLC54862.1"/>
    <property type="molecule type" value="Genomic_DNA"/>
</dbReference>
<dbReference type="InterPro" id="IPR027417">
    <property type="entry name" value="P-loop_NTPase"/>
</dbReference>
<dbReference type="NCBIfam" id="TIGR00390">
    <property type="entry name" value="hslU"/>
    <property type="match status" value="1"/>
</dbReference>
<keyword evidence="3" id="KW-0067">ATP-binding</keyword>
<evidence type="ECO:0000313" key="9">
    <source>
        <dbReference type="Proteomes" id="UP001165080"/>
    </source>
</evidence>
<evidence type="ECO:0000259" key="6">
    <source>
        <dbReference type="SMART" id="SM00382"/>
    </source>
</evidence>
<dbReference type="Proteomes" id="UP001165080">
    <property type="component" value="Unassembled WGS sequence"/>
</dbReference>
<dbReference type="Gene3D" id="1.10.8.60">
    <property type="match status" value="1"/>
</dbReference>
<dbReference type="SMART" id="SM00382">
    <property type="entry name" value="AAA"/>
    <property type="match status" value="1"/>
</dbReference>
<keyword evidence="9" id="KW-1185">Reference proteome</keyword>
<protein>
    <submittedName>
        <fullName evidence="8">Uncharacterized protein</fullName>
    </submittedName>
</protein>
<comment type="caution">
    <text evidence="8">The sequence shown here is derived from an EMBL/GenBank/DDBJ whole genome shotgun (WGS) entry which is preliminary data.</text>
</comment>
<evidence type="ECO:0000256" key="1">
    <source>
        <dbReference type="ARBA" id="ARBA00009771"/>
    </source>
</evidence>
<evidence type="ECO:0000256" key="5">
    <source>
        <dbReference type="SAM" id="MobiDB-lite"/>
    </source>
</evidence>
<dbReference type="GO" id="GO:0009376">
    <property type="term" value="C:HslUV protease complex"/>
    <property type="evidence" value="ECO:0007669"/>
    <property type="project" value="InterPro"/>
</dbReference>
<dbReference type="FunFam" id="3.40.50.300:FF:000220">
    <property type="entry name" value="ATP-dependent protease ATPase subunit HslU"/>
    <property type="match status" value="1"/>
</dbReference>
<evidence type="ECO:0000313" key="8">
    <source>
        <dbReference type="EMBL" id="GLC54862.1"/>
    </source>
</evidence>
<evidence type="ECO:0000256" key="4">
    <source>
        <dbReference type="ARBA" id="ARBA00023186"/>
    </source>
</evidence>
<dbReference type="Pfam" id="PF00004">
    <property type="entry name" value="AAA"/>
    <property type="match status" value="1"/>
</dbReference>
<evidence type="ECO:0000256" key="2">
    <source>
        <dbReference type="ARBA" id="ARBA00022741"/>
    </source>
</evidence>
<dbReference type="GO" id="GO:0008233">
    <property type="term" value="F:peptidase activity"/>
    <property type="evidence" value="ECO:0007669"/>
    <property type="project" value="InterPro"/>
</dbReference>